<evidence type="ECO:0000313" key="2">
    <source>
        <dbReference type="EMBL" id="MFD0686186.1"/>
    </source>
</evidence>
<reference evidence="3" key="1">
    <citation type="journal article" date="2019" name="Int. J. Syst. Evol. Microbiol.">
        <title>The Global Catalogue of Microorganisms (GCM) 10K type strain sequencing project: providing services to taxonomists for standard genome sequencing and annotation.</title>
        <authorList>
            <consortium name="The Broad Institute Genomics Platform"/>
            <consortium name="The Broad Institute Genome Sequencing Center for Infectious Disease"/>
            <person name="Wu L."/>
            <person name="Ma J."/>
        </authorList>
    </citation>
    <scope>NUCLEOTIDE SEQUENCE [LARGE SCALE GENOMIC DNA]</scope>
    <source>
        <strain evidence="3">JCM 9371</strain>
    </source>
</reference>
<proteinExistence type="predicted"/>
<dbReference type="Proteomes" id="UP001597063">
    <property type="component" value="Unassembled WGS sequence"/>
</dbReference>
<dbReference type="Gene3D" id="3.40.30.10">
    <property type="entry name" value="Glutaredoxin"/>
    <property type="match status" value="1"/>
</dbReference>
<dbReference type="RefSeq" id="WP_131762091.1">
    <property type="nucleotide sequence ID" value="NZ_CAACUY010000209.1"/>
</dbReference>
<dbReference type="Pfam" id="PF01323">
    <property type="entry name" value="DSBA"/>
    <property type="match status" value="1"/>
</dbReference>
<dbReference type="EMBL" id="JBHTGP010000008">
    <property type="protein sequence ID" value="MFD0686186.1"/>
    <property type="molecule type" value="Genomic_DNA"/>
</dbReference>
<feature type="domain" description="DSBA-like thioredoxin" evidence="1">
    <location>
        <begin position="3"/>
        <end position="148"/>
    </location>
</feature>
<name>A0ABW2XPJ7_9ACTN</name>
<gene>
    <name evidence="2" type="ORF">ACFQZM_16935</name>
</gene>
<sequence length="196" mass="20313">MKVEITHDIACAWSALGYARFRRAAAEHRARGGDLEVAFRPYKSADCRAGAPVSGAPRLASAGQAERLVRAAAADGLDIRFDRIVPAATCGAHRLIAAAAEQGTAEDMAARLYRAYFTDGLDIGDAGVLRGLASAAGVPWTGGEADERLGAGAARPGRAAGPRVPVFRFPDGTVLVGAVSLTMLQGELRRAVSVTA</sequence>
<evidence type="ECO:0000259" key="1">
    <source>
        <dbReference type="Pfam" id="PF01323"/>
    </source>
</evidence>
<protein>
    <submittedName>
        <fullName evidence="2">DsbA family protein</fullName>
    </submittedName>
</protein>
<dbReference type="InterPro" id="IPR036249">
    <property type="entry name" value="Thioredoxin-like_sf"/>
</dbReference>
<dbReference type="InterPro" id="IPR001853">
    <property type="entry name" value="DSBA-like_thioredoxin_dom"/>
</dbReference>
<keyword evidence="3" id="KW-1185">Reference proteome</keyword>
<evidence type="ECO:0000313" key="3">
    <source>
        <dbReference type="Proteomes" id="UP001597063"/>
    </source>
</evidence>
<organism evidence="2 3">
    <name type="scientific">Actinomadura fibrosa</name>
    <dbReference type="NCBI Taxonomy" id="111802"/>
    <lineage>
        <taxon>Bacteria</taxon>
        <taxon>Bacillati</taxon>
        <taxon>Actinomycetota</taxon>
        <taxon>Actinomycetes</taxon>
        <taxon>Streptosporangiales</taxon>
        <taxon>Thermomonosporaceae</taxon>
        <taxon>Actinomadura</taxon>
    </lineage>
</organism>
<accession>A0ABW2XPJ7</accession>
<comment type="caution">
    <text evidence="2">The sequence shown here is derived from an EMBL/GenBank/DDBJ whole genome shotgun (WGS) entry which is preliminary data.</text>
</comment>
<dbReference type="SUPFAM" id="SSF52833">
    <property type="entry name" value="Thioredoxin-like"/>
    <property type="match status" value="1"/>
</dbReference>